<accession>A0A1S1HR32</accession>
<reference evidence="4 5" key="1">
    <citation type="submission" date="2016-03" db="EMBL/GenBank/DDBJ databases">
        <title>Genome sequence of Providencia stuartii strain, isolated from the salivary glands of larval Lucilia sericata.</title>
        <authorList>
            <person name="Yuan Y."/>
            <person name="Zhang Y."/>
            <person name="Fu S."/>
            <person name="Crippen T.L."/>
            <person name="Visi D."/>
            <person name="Benbow M.E."/>
            <person name="Allen M."/>
            <person name="Tomberlin J.K."/>
            <person name="Sze S.-H."/>
            <person name="Tarone A.M."/>
        </authorList>
    </citation>
    <scope>NUCLEOTIDE SEQUENCE [LARGE SCALE GENOMIC DNA]</scope>
    <source>
        <strain evidence="4 5">Crippen</strain>
    </source>
</reference>
<gene>
    <name evidence="4" type="ORF">A3Q29_17335</name>
</gene>
<dbReference type="CDD" id="cd04301">
    <property type="entry name" value="NAT_SF"/>
    <property type="match status" value="1"/>
</dbReference>
<dbReference type="Proteomes" id="UP000179588">
    <property type="component" value="Unassembled WGS sequence"/>
</dbReference>
<dbReference type="EMBL" id="LVIE01000113">
    <property type="protein sequence ID" value="OHT24548.1"/>
    <property type="molecule type" value="Genomic_DNA"/>
</dbReference>
<dbReference type="PANTHER" id="PTHR43877">
    <property type="entry name" value="AMINOALKYLPHOSPHONATE N-ACETYLTRANSFERASE-RELATED-RELATED"/>
    <property type="match status" value="1"/>
</dbReference>
<dbReference type="InterPro" id="IPR050832">
    <property type="entry name" value="Bact_Acetyltransf"/>
</dbReference>
<keyword evidence="2" id="KW-0012">Acyltransferase</keyword>
<evidence type="ECO:0000313" key="4">
    <source>
        <dbReference type="EMBL" id="OHT24548.1"/>
    </source>
</evidence>
<proteinExistence type="predicted"/>
<sequence length="305" mass="34251">MDLQLQIAQPTDRKAVAALIHDSTNQWYQQHGLGKIFPAGPESCELFIEVYHKLDDGYHWIARDEQDMIRGSCFFHPRETHLGLGIMNVHPDHFGKGIASRLLSKADELAGDLPIRLLSSALNLDSYSLYRRAGFTPYAIYQDMVIPVPIEGTAFPRLTNGKIRDAQIEDLAAIMQLESELLGISRKRDIEYFLHNTSGIWRIAVWELNGRIEGYLASVAHPASRMLGPGCSYRYDVALDLVNWMLNHHHRGTTPVVLVPVESLELSQTLIKWGAKICELHLAQVKGYAQQPSGIIMPSFLPESG</sequence>
<evidence type="ECO:0000256" key="2">
    <source>
        <dbReference type="ARBA" id="ARBA00023315"/>
    </source>
</evidence>
<organism evidence="4 5">
    <name type="scientific">Providencia stuartii</name>
    <dbReference type="NCBI Taxonomy" id="588"/>
    <lineage>
        <taxon>Bacteria</taxon>
        <taxon>Pseudomonadati</taxon>
        <taxon>Pseudomonadota</taxon>
        <taxon>Gammaproteobacteria</taxon>
        <taxon>Enterobacterales</taxon>
        <taxon>Morganellaceae</taxon>
        <taxon>Providencia</taxon>
    </lineage>
</organism>
<dbReference type="SUPFAM" id="SSF55729">
    <property type="entry name" value="Acyl-CoA N-acyltransferases (Nat)"/>
    <property type="match status" value="1"/>
</dbReference>
<evidence type="ECO:0000256" key="1">
    <source>
        <dbReference type="ARBA" id="ARBA00022679"/>
    </source>
</evidence>
<dbReference type="Gene3D" id="3.40.630.30">
    <property type="match status" value="1"/>
</dbReference>
<dbReference type="GO" id="GO:0016747">
    <property type="term" value="F:acyltransferase activity, transferring groups other than amino-acyl groups"/>
    <property type="evidence" value="ECO:0007669"/>
    <property type="project" value="InterPro"/>
</dbReference>
<dbReference type="RefSeq" id="WP_070927194.1">
    <property type="nucleotide sequence ID" value="NZ_CANMXG010000001.1"/>
</dbReference>
<dbReference type="OrthoDB" id="275336at2"/>
<evidence type="ECO:0000259" key="3">
    <source>
        <dbReference type="PROSITE" id="PS51186"/>
    </source>
</evidence>
<dbReference type="InterPro" id="IPR000182">
    <property type="entry name" value="GNAT_dom"/>
</dbReference>
<keyword evidence="5" id="KW-1185">Reference proteome</keyword>
<name>A0A1S1HR32_PROST</name>
<dbReference type="InterPro" id="IPR016181">
    <property type="entry name" value="Acyl_CoA_acyltransferase"/>
</dbReference>
<comment type="caution">
    <text evidence="4">The sequence shown here is derived from an EMBL/GenBank/DDBJ whole genome shotgun (WGS) entry which is preliminary data.</text>
</comment>
<dbReference type="AlphaFoldDB" id="A0A1S1HR32"/>
<protein>
    <submittedName>
        <fullName evidence="4">GNAT family acetyltransferase</fullName>
    </submittedName>
</protein>
<keyword evidence="1 4" id="KW-0808">Transferase</keyword>
<feature type="domain" description="N-acetyltransferase" evidence="3">
    <location>
        <begin position="3"/>
        <end position="149"/>
    </location>
</feature>
<dbReference type="PROSITE" id="PS51186">
    <property type="entry name" value="GNAT"/>
    <property type="match status" value="1"/>
</dbReference>
<dbReference type="Pfam" id="PF13508">
    <property type="entry name" value="Acetyltransf_7"/>
    <property type="match status" value="1"/>
</dbReference>
<evidence type="ECO:0000313" key="5">
    <source>
        <dbReference type="Proteomes" id="UP000179588"/>
    </source>
</evidence>